<accession>A0A0M9GA31</accession>
<protein>
    <submittedName>
        <fullName evidence="2">G-amastin</fullName>
    </submittedName>
</protein>
<dbReference type="EMBL" id="LGTL01000001">
    <property type="protein sequence ID" value="KPA85829.1"/>
    <property type="molecule type" value="Genomic_DNA"/>
</dbReference>
<feature type="transmembrane region" description="Helical" evidence="1">
    <location>
        <begin position="21"/>
        <end position="40"/>
    </location>
</feature>
<dbReference type="PANTHER" id="PTHR33297">
    <property type="entry name" value="AMASTIN-LIKE SURFACE PROTEIN-LIKE PROTEIN-RELATED"/>
    <property type="match status" value="1"/>
</dbReference>
<dbReference type="OMA" id="FGWKECG"/>
<keyword evidence="1" id="KW-1133">Transmembrane helix</keyword>
<dbReference type="RefSeq" id="XP_015664268.1">
    <property type="nucleotide sequence ID" value="XM_015796260.1"/>
</dbReference>
<keyword evidence="3" id="KW-1185">Reference proteome</keyword>
<feature type="transmembrane region" description="Helical" evidence="1">
    <location>
        <begin position="83"/>
        <end position="106"/>
    </location>
</feature>
<dbReference type="InterPro" id="IPR009944">
    <property type="entry name" value="Amastin"/>
</dbReference>
<evidence type="ECO:0000256" key="1">
    <source>
        <dbReference type="SAM" id="Phobius"/>
    </source>
</evidence>
<dbReference type="VEuPathDB" id="TriTrypDB:LpyrH10_01_1670"/>
<dbReference type="Proteomes" id="UP000037923">
    <property type="component" value="Unassembled WGS sequence"/>
</dbReference>
<comment type="caution">
    <text evidence="2">The sequence shown here is derived from an EMBL/GenBank/DDBJ whole genome shotgun (WGS) entry which is preliminary data.</text>
</comment>
<organism evidence="2 3">
    <name type="scientific">Leptomonas pyrrhocoris</name>
    <name type="common">Firebug parasite</name>
    <dbReference type="NCBI Taxonomy" id="157538"/>
    <lineage>
        <taxon>Eukaryota</taxon>
        <taxon>Discoba</taxon>
        <taxon>Euglenozoa</taxon>
        <taxon>Kinetoplastea</taxon>
        <taxon>Metakinetoplastina</taxon>
        <taxon>Trypanosomatida</taxon>
        <taxon>Trypanosomatidae</taxon>
        <taxon>Leishmaniinae</taxon>
        <taxon>Leptomonas</taxon>
    </lineage>
</organism>
<dbReference type="Pfam" id="PF07344">
    <property type="entry name" value="Amastin"/>
    <property type="match status" value="1"/>
</dbReference>
<evidence type="ECO:0000313" key="3">
    <source>
        <dbReference type="Proteomes" id="UP000037923"/>
    </source>
</evidence>
<feature type="transmembrane region" description="Helical" evidence="1">
    <location>
        <begin position="157"/>
        <end position="180"/>
    </location>
</feature>
<reference evidence="2 3" key="1">
    <citation type="submission" date="2015-07" db="EMBL/GenBank/DDBJ databases">
        <title>High-quality genome of monoxenous trypanosomatid Leptomonas pyrrhocoris.</title>
        <authorList>
            <person name="Flegontov P."/>
            <person name="Butenko A."/>
            <person name="Firsov S."/>
            <person name="Vlcek C."/>
            <person name="Logacheva M.D."/>
            <person name="Field M."/>
            <person name="Filatov D."/>
            <person name="Flegontova O."/>
            <person name="Gerasimov E."/>
            <person name="Jackson A.P."/>
            <person name="Kelly S."/>
            <person name="Opperdoes F."/>
            <person name="O'Reilly A."/>
            <person name="Votypka J."/>
            <person name="Yurchenko V."/>
            <person name="Lukes J."/>
        </authorList>
    </citation>
    <scope>NUCLEOTIDE SEQUENCE [LARGE SCALE GENOMIC DNA]</scope>
    <source>
        <strain evidence="2">H10</strain>
    </source>
</reference>
<keyword evidence="1" id="KW-0472">Membrane</keyword>
<dbReference type="AlphaFoldDB" id="A0A0M9GA31"/>
<dbReference type="GeneID" id="26900465"/>
<dbReference type="OrthoDB" id="10411404at2759"/>
<dbReference type="PANTHER" id="PTHR33297:SF4">
    <property type="entry name" value="AMASTIN"/>
    <property type="match status" value="1"/>
</dbReference>
<evidence type="ECO:0000313" key="2">
    <source>
        <dbReference type="EMBL" id="KPA85829.1"/>
    </source>
</evidence>
<gene>
    <name evidence="2" type="ORF">ABB37_00167</name>
</gene>
<name>A0A0M9GA31_LEPPY</name>
<sequence length="182" mass="19631">MMYQRMGDKLESSRCFRHLPLALAITHFLIVLFVVVATPVDVFKARKNARASGCASMFGWKECGAHRVSSAFKCGIKSNMGGAAAFAIISIFVTVAAFILLLLSTLNAFKRPLVVLILDGVACLTMLISWACVAGAYNQGTCLSLPYGSVSYSYSYAGSFGLMVTAWVFEVLAIVGMLFVPM</sequence>
<proteinExistence type="predicted"/>
<keyword evidence="1" id="KW-0812">Transmembrane</keyword>
<feature type="transmembrane region" description="Helical" evidence="1">
    <location>
        <begin position="113"/>
        <end position="137"/>
    </location>
</feature>